<dbReference type="AlphaFoldDB" id="A0A1D3TWI8"/>
<proteinExistence type="predicted"/>
<dbReference type="STRING" id="1619234.SAMN05421730_102322"/>
<protein>
    <submittedName>
        <fullName evidence="1">Uncharacterized protein</fullName>
    </submittedName>
</protein>
<accession>A0A1D3TWI8</accession>
<gene>
    <name evidence="1" type="ORF">SAMN05421730_102322</name>
</gene>
<name>A0A1D3TWI8_9FIRM</name>
<dbReference type="EMBL" id="FMKA01000023">
    <property type="protein sequence ID" value="SCP98607.1"/>
    <property type="molecule type" value="Genomic_DNA"/>
</dbReference>
<sequence length="39" mass="4559">MDAVTYQNIFLYRQITCSLKSRKRKADIRADAIADLKIE</sequence>
<dbReference type="Proteomes" id="UP000199315">
    <property type="component" value="Unassembled WGS sequence"/>
</dbReference>
<keyword evidence="2" id="KW-1185">Reference proteome</keyword>
<evidence type="ECO:0000313" key="2">
    <source>
        <dbReference type="Proteomes" id="UP000199315"/>
    </source>
</evidence>
<evidence type="ECO:0000313" key="1">
    <source>
        <dbReference type="EMBL" id="SCP98607.1"/>
    </source>
</evidence>
<organism evidence="1 2">
    <name type="scientific">Anaerobium acetethylicum</name>
    <dbReference type="NCBI Taxonomy" id="1619234"/>
    <lineage>
        <taxon>Bacteria</taxon>
        <taxon>Bacillati</taxon>
        <taxon>Bacillota</taxon>
        <taxon>Clostridia</taxon>
        <taxon>Lachnospirales</taxon>
        <taxon>Lachnospiraceae</taxon>
        <taxon>Anaerobium</taxon>
    </lineage>
</organism>
<reference evidence="1 2" key="1">
    <citation type="submission" date="2016-09" db="EMBL/GenBank/DDBJ databases">
        <authorList>
            <person name="Capua I."/>
            <person name="De Benedictis P."/>
            <person name="Joannis T."/>
            <person name="Lombin L.H."/>
            <person name="Cattoli G."/>
        </authorList>
    </citation>
    <scope>NUCLEOTIDE SEQUENCE [LARGE SCALE GENOMIC DNA]</scope>
    <source>
        <strain evidence="1 2">GluBS11</strain>
    </source>
</reference>